<evidence type="ECO:0000259" key="4">
    <source>
        <dbReference type="PROSITE" id="PS50102"/>
    </source>
</evidence>
<dbReference type="InterPro" id="IPR035979">
    <property type="entry name" value="RBD_domain_sf"/>
</dbReference>
<protein>
    <recommendedName>
        <fullName evidence="4">RRM domain-containing protein</fullName>
    </recommendedName>
</protein>
<feature type="compositionally biased region" description="Polar residues" evidence="3">
    <location>
        <begin position="385"/>
        <end position="404"/>
    </location>
</feature>
<comment type="caution">
    <text evidence="5">The sequence shown here is derived from an EMBL/GenBank/DDBJ whole genome shotgun (WGS) entry which is preliminary data.</text>
</comment>
<dbReference type="GO" id="GO:0003723">
    <property type="term" value="F:RNA binding"/>
    <property type="evidence" value="ECO:0007669"/>
    <property type="project" value="UniProtKB-UniRule"/>
</dbReference>
<gene>
    <name evidence="5" type="ORF">ILEXP_LOCUS20826</name>
</gene>
<feature type="domain" description="RRM" evidence="4">
    <location>
        <begin position="168"/>
        <end position="256"/>
    </location>
</feature>
<dbReference type="InterPro" id="IPR050886">
    <property type="entry name" value="RNA-binding_reg"/>
</dbReference>
<dbReference type="Pfam" id="PF00076">
    <property type="entry name" value="RRM_1"/>
    <property type="match status" value="2"/>
</dbReference>
<dbReference type="PROSITE" id="PS50102">
    <property type="entry name" value="RRM"/>
    <property type="match status" value="2"/>
</dbReference>
<dbReference type="InterPro" id="IPR000504">
    <property type="entry name" value="RRM_dom"/>
</dbReference>
<evidence type="ECO:0000313" key="6">
    <source>
        <dbReference type="Proteomes" id="UP001642360"/>
    </source>
</evidence>
<dbReference type="PANTHER" id="PTHR48024:SF25">
    <property type="entry name" value="UBP1-ASSOCIATED PROTEIN 2C"/>
    <property type="match status" value="1"/>
</dbReference>
<dbReference type="AlphaFoldDB" id="A0ABC8S620"/>
<accession>A0ABC8S620</accession>
<dbReference type="SUPFAM" id="SSF54928">
    <property type="entry name" value="RNA-binding domain, RBD"/>
    <property type="match status" value="2"/>
</dbReference>
<dbReference type="EMBL" id="CAUOFW020002280">
    <property type="protein sequence ID" value="CAK9152600.1"/>
    <property type="molecule type" value="Genomic_DNA"/>
</dbReference>
<evidence type="ECO:0000256" key="1">
    <source>
        <dbReference type="ARBA" id="ARBA00022884"/>
    </source>
</evidence>
<evidence type="ECO:0000256" key="2">
    <source>
        <dbReference type="PROSITE-ProRule" id="PRU00176"/>
    </source>
</evidence>
<dbReference type="SMART" id="SM00360">
    <property type="entry name" value="RRM"/>
    <property type="match status" value="2"/>
</dbReference>
<sequence length="421" mass="43721">MDLSKKRKADENGVVFPASIDSTTTPPPTHLTPEDADKILEPFTKDQLQSVLRTALLHHPDLLDAVRSVADSDPSQRKLFTRGLGWETTTDKLRSIFSAFGELEEAIVIIDKNTGKSKGYGFVTFKHIDGAILALKEPNKKIDGRITVTQLAAAGNSGASNNIDVNLRKIYLGNVPFEISSERLLGHFSAYGEIEEGPLGFDKQTGKPKGFAFFVYKTEEGARASLVDPIKTIDGHQVVCKLATDNKKGRIQPNMGHTGMPGEGMPAPGSMNSNYGAPGGGLSNYGGFSGGPAVGLSHQNTHSGIGGPGFGNQGPAGSFTGGGYGGPGGYGTGGSQFGGVAAGSGEYGGVNTAGASMYRLPPSSVGLPSSGGYPDGGNYGMASSAYPTQSSAYPTQLHQPSSGGPQRVPPGGMYQGVPPYY</sequence>
<organism evidence="5 6">
    <name type="scientific">Ilex paraguariensis</name>
    <name type="common">yerba mate</name>
    <dbReference type="NCBI Taxonomy" id="185542"/>
    <lineage>
        <taxon>Eukaryota</taxon>
        <taxon>Viridiplantae</taxon>
        <taxon>Streptophyta</taxon>
        <taxon>Embryophyta</taxon>
        <taxon>Tracheophyta</taxon>
        <taxon>Spermatophyta</taxon>
        <taxon>Magnoliopsida</taxon>
        <taxon>eudicotyledons</taxon>
        <taxon>Gunneridae</taxon>
        <taxon>Pentapetalae</taxon>
        <taxon>asterids</taxon>
        <taxon>campanulids</taxon>
        <taxon>Aquifoliales</taxon>
        <taxon>Aquifoliaceae</taxon>
        <taxon>Ilex</taxon>
    </lineage>
</organism>
<dbReference type="PANTHER" id="PTHR48024">
    <property type="entry name" value="GEO13361P1-RELATED"/>
    <property type="match status" value="1"/>
</dbReference>
<keyword evidence="6" id="KW-1185">Reference proteome</keyword>
<feature type="region of interest" description="Disordered" evidence="3">
    <location>
        <begin position="380"/>
        <end position="421"/>
    </location>
</feature>
<feature type="region of interest" description="Disordered" evidence="3">
    <location>
        <begin position="1"/>
        <end position="29"/>
    </location>
</feature>
<dbReference type="Gene3D" id="3.30.70.330">
    <property type="match status" value="2"/>
</dbReference>
<feature type="domain" description="RRM" evidence="4">
    <location>
        <begin position="77"/>
        <end position="170"/>
    </location>
</feature>
<reference evidence="5 6" key="1">
    <citation type="submission" date="2024-02" db="EMBL/GenBank/DDBJ databases">
        <authorList>
            <person name="Vignale AGUSTIN F."/>
            <person name="Sosa J E."/>
            <person name="Modenutti C."/>
        </authorList>
    </citation>
    <scope>NUCLEOTIDE SEQUENCE [LARGE SCALE GENOMIC DNA]</scope>
</reference>
<evidence type="ECO:0000313" key="5">
    <source>
        <dbReference type="EMBL" id="CAK9152600.1"/>
    </source>
</evidence>
<dbReference type="InterPro" id="IPR012677">
    <property type="entry name" value="Nucleotide-bd_a/b_plait_sf"/>
</dbReference>
<name>A0ABC8S620_9AQUA</name>
<keyword evidence="1 2" id="KW-0694">RNA-binding</keyword>
<dbReference type="FunFam" id="3.30.70.330:FF:000529">
    <property type="entry name" value="UBP1-associated protein 2C isoform A"/>
    <property type="match status" value="1"/>
</dbReference>
<evidence type="ECO:0000256" key="3">
    <source>
        <dbReference type="SAM" id="MobiDB-lite"/>
    </source>
</evidence>
<dbReference type="Proteomes" id="UP001642360">
    <property type="component" value="Unassembled WGS sequence"/>
</dbReference>
<proteinExistence type="predicted"/>